<dbReference type="Proteomes" id="UP000298787">
    <property type="component" value="Chromosome 23"/>
</dbReference>
<name>A0A4U5VVA6_COLLU</name>
<dbReference type="AlphaFoldDB" id="A0A4U5VVA6"/>
<dbReference type="EMBL" id="CM014100">
    <property type="protein sequence ID" value="TKS91325.1"/>
    <property type="molecule type" value="Genomic_DNA"/>
</dbReference>
<protein>
    <submittedName>
        <fullName evidence="1">Uncharacterized protein</fullName>
    </submittedName>
</protein>
<sequence length="139" mass="15453">MAPCECLIRCGAGRAGRVSGRRDFCWDEINAALSAVHRLGFWATANPRYTSQQKSSSSRCMRAATRRHTESVAHACSSAPVAAAASRVTELQPDRLYLYMETPSWAGRLPSAYRGLSWSRRRKAFSFKLIGAEYFTADL</sequence>
<accession>A0A4U5VVA6</accession>
<organism evidence="1 2">
    <name type="scientific">Collichthys lucidus</name>
    <name type="common">Big head croaker</name>
    <name type="synonym">Sciaena lucida</name>
    <dbReference type="NCBI Taxonomy" id="240159"/>
    <lineage>
        <taxon>Eukaryota</taxon>
        <taxon>Metazoa</taxon>
        <taxon>Chordata</taxon>
        <taxon>Craniata</taxon>
        <taxon>Vertebrata</taxon>
        <taxon>Euteleostomi</taxon>
        <taxon>Actinopterygii</taxon>
        <taxon>Neopterygii</taxon>
        <taxon>Teleostei</taxon>
        <taxon>Neoteleostei</taxon>
        <taxon>Acanthomorphata</taxon>
        <taxon>Eupercaria</taxon>
        <taxon>Sciaenidae</taxon>
        <taxon>Collichthys</taxon>
    </lineage>
</organism>
<evidence type="ECO:0000313" key="2">
    <source>
        <dbReference type="Proteomes" id="UP000298787"/>
    </source>
</evidence>
<gene>
    <name evidence="1" type="ORF">D9C73_026476</name>
</gene>
<proteinExistence type="predicted"/>
<keyword evidence="2" id="KW-1185">Reference proteome</keyword>
<evidence type="ECO:0000313" key="1">
    <source>
        <dbReference type="EMBL" id="TKS91325.1"/>
    </source>
</evidence>
<reference evidence="1 2" key="1">
    <citation type="submission" date="2019-01" db="EMBL/GenBank/DDBJ databases">
        <title>Genome Assembly of Collichthys lucidus.</title>
        <authorList>
            <person name="Cai M."/>
            <person name="Xiao S."/>
        </authorList>
    </citation>
    <scope>NUCLEOTIDE SEQUENCE [LARGE SCALE GENOMIC DNA]</scope>
    <source>
        <strain evidence="1">JT15FE1705JMU</strain>
        <tissue evidence="1">Muscle</tissue>
    </source>
</reference>